<keyword evidence="1" id="KW-0472">Membrane</keyword>
<dbReference type="AlphaFoldDB" id="A0A316FQ94"/>
<organism evidence="2 3">
    <name type="scientific">Pleionea mediterranea</name>
    <dbReference type="NCBI Taxonomy" id="523701"/>
    <lineage>
        <taxon>Bacteria</taxon>
        <taxon>Pseudomonadati</taxon>
        <taxon>Pseudomonadota</taxon>
        <taxon>Gammaproteobacteria</taxon>
        <taxon>Oceanospirillales</taxon>
        <taxon>Pleioneaceae</taxon>
        <taxon>Pleionea</taxon>
    </lineage>
</organism>
<feature type="transmembrane region" description="Helical" evidence="1">
    <location>
        <begin position="31"/>
        <end position="62"/>
    </location>
</feature>
<dbReference type="EMBL" id="QGGU01000006">
    <property type="protein sequence ID" value="PWK50789.1"/>
    <property type="molecule type" value="Genomic_DNA"/>
</dbReference>
<accession>A0A316FQ94</accession>
<keyword evidence="1" id="KW-0812">Transmembrane</keyword>
<comment type="caution">
    <text evidence="2">The sequence shown here is derived from an EMBL/GenBank/DDBJ whole genome shotgun (WGS) entry which is preliminary data.</text>
</comment>
<keyword evidence="3" id="KW-1185">Reference proteome</keyword>
<evidence type="ECO:0000313" key="3">
    <source>
        <dbReference type="Proteomes" id="UP000245790"/>
    </source>
</evidence>
<proteinExistence type="predicted"/>
<sequence>MLLSFVSLVLLIFLFFVLQWSEHYIQNNPDSYFFITALIGLIGMLCASGFLISFGLGVAGLFLKNQVKFYAYIGAVLSGLMLILILIIFIVFVP</sequence>
<gene>
    <name evidence="2" type="ORF">C8D97_10676</name>
</gene>
<reference evidence="2 3" key="1">
    <citation type="submission" date="2018-05" db="EMBL/GenBank/DDBJ databases">
        <title>Genomic Encyclopedia of Type Strains, Phase IV (KMG-IV): sequencing the most valuable type-strain genomes for metagenomic binning, comparative biology and taxonomic classification.</title>
        <authorList>
            <person name="Goeker M."/>
        </authorList>
    </citation>
    <scope>NUCLEOTIDE SEQUENCE [LARGE SCALE GENOMIC DNA]</scope>
    <source>
        <strain evidence="2 3">DSM 25350</strain>
    </source>
</reference>
<dbReference type="Proteomes" id="UP000245790">
    <property type="component" value="Unassembled WGS sequence"/>
</dbReference>
<name>A0A316FQ94_9GAMM</name>
<protein>
    <submittedName>
        <fullName evidence="2">Uncharacterized protein</fullName>
    </submittedName>
</protein>
<evidence type="ECO:0000313" key="2">
    <source>
        <dbReference type="EMBL" id="PWK50789.1"/>
    </source>
</evidence>
<evidence type="ECO:0000256" key="1">
    <source>
        <dbReference type="SAM" id="Phobius"/>
    </source>
</evidence>
<feature type="transmembrane region" description="Helical" evidence="1">
    <location>
        <begin position="69"/>
        <end position="93"/>
    </location>
</feature>
<keyword evidence="1" id="KW-1133">Transmembrane helix</keyword>